<dbReference type="AlphaFoldDB" id="A0AAE3M2U6"/>
<dbReference type="InterPro" id="IPR035965">
    <property type="entry name" value="PAS-like_dom_sf"/>
</dbReference>
<dbReference type="SMART" id="SM00091">
    <property type="entry name" value="PAS"/>
    <property type="match status" value="3"/>
</dbReference>
<dbReference type="SUPFAM" id="SSF55785">
    <property type="entry name" value="PYP-like sensor domain (PAS domain)"/>
    <property type="match status" value="3"/>
</dbReference>
<dbReference type="InterPro" id="IPR005467">
    <property type="entry name" value="His_kinase_dom"/>
</dbReference>
<accession>A0AAE3M2U6</accession>
<dbReference type="PRINTS" id="PR00344">
    <property type="entry name" value="BCTRLSENSOR"/>
</dbReference>
<gene>
    <name evidence="10" type="ORF">OM075_06465</name>
</gene>
<dbReference type="Pfam" id="PF02518">
    <property type="entry name" value="HATPase_c"/>
    <property type="match status" value="1"/>
</dbReference>
<dbReference type="RefSeq" id="WP_301189674.1">
    <property type="nucleotide sequence ID" value="NZ_JAPDPJ010000010.1"/>
</dbReference>
<dbReference type="PROSITE" id="PS50112">
    <property type="entry name" value="PAS"/>
    <property type="match status" value="2"/>
</dbReference>
<keyword evidence="11" id="KW-1185">Reference proteome</keyword>
<dbReference type="InterPro" id="IPR000014">
    <property type="entry name" value="PAS"/>
</dbReference>
<dbReference type="Gene3D" id="1.10.287.130">
    <property type="match status" value="1"/>
</dbReference>
<dbReference type="SMART" id="SM00388">
    <property type="entry name" value="HisKA"/>
    <property type="match status" value="1"/>
</dbReference>
<dbReference type="Gene3D" id="3.30.450.20">
    <property type="entry name" value="PAS domain"/>
    <property type="match status" value="3"/>
</dbReference>
<dbReference type="EMBL" id="JAPDPJ010000010">
    <property type="protein sequence ID" value="MCW3786104.1"/>
    <property type="molecule type" value="Genomic_DNA"/>
</dbReference>
<evidence type="ECO:0000256" key="5">
    <source>
        <dbReference type="ARBA" id="ARBA00022777"/>
    </source>
</evidence>
<evidence type="ECO:0000259" key="7">
    <source>
        <dbReference type="PROSITE" id="PS50109"/>
    </source>
</evidence>
<dbReference type="CDD" id="cd00130">
    <property type="entry name" value="PAS"/>
    <property type="match status" value="3"/>
</dbReference>
<keyword evidence="5" id="KW-0418">Kinase</keyword>
<keyword evidence="3" id="KW-0597">Phosphoprotein</keyword>
<dbReference type="InterPro" id="IPR036890">
    <property type="entry name" value="HATPase_C_sf"/>
</dbReference>
<dbReference type="InterPro" id="IPR001610">
    <property type="entry name" value="PAC"/>
</dbReference>
<proteinExistence type="predicted"/>
<evidence type="ECO:0000259" key="8">
    <source>
        <dbReference type="PROSITE" id="PS50112"/>
    </source>
</evidence>
<dbReference type="InterPro" id="IPR000700">
    <property type="entry name" value="PAS-assoc_C"/>
</dbReference>
<dbReference type="InterPro" id="IPR052162">
    <property type="entry name" value="Sensor_kinase/Photoreceptor"/>
</dbReference>
<comment type="catalytic activity">
    <reaction evidence="1">
        <text>ATP + protein L-histidine = ADP + protein N-phospho-L-histidine.</text>
        <dbReference type="EC" id="2.7.13.3"/>
    </reaction>
</comment>
<dbReference type="Pfam" id="PF13426">
    <property type="entry name" value="PAS_9"/>
    <property type="match status" value="2"/>
</dbReference>
<evidence type="ECO:0000259" key="9">
    <source>
        <dbReference type="PROSITE" id="PS50113"/>
    </source>
</evidence>
<evidence type="ECO:0000256" key="3">
    <source>
        <dbReference type="ARBA" id="ARBA00022553"/>
    </source>
</evidence>
<dbReference type="InterPro" id="IPR013656">
    <property type="entry name" value="PAS_4"/>
</dbReference>
<dbReference type="InterPro" id="IPR003594">
    <property type="entry name" value="HATPase_dom"/>
</dbReference>
<dbReference type="CDD" id="cd00082">
    <property type="entry name" value="HisKA"/>
    <property type="match status" value="1"/>
</dbReference>
<feature type="domain" description="PAS" evidence="8">
    <location>
        <begin position="248"/>
        <end position="318"/>
    </location>
</feature>
<dbReference type="GO" id="GO:0000155">
    <property type="term" value="F:phosphorelay sensor kinase activity"/>
    <property type="evidence" value="ECO:0007669"/>
    <property type="project" value="InterPro"/>
</dbReference>
<dbReference type="PROSITE" id="PS50113">
    <property type="entry name" value="PAC"/>
    <property type="match status" value="2"/>
</dbReference>
<feature type="domain" description="Histidine kinase" evidence="7">
    <location>
        <begin position="517"/>
        <end position="736"/>
    </location>
</feature>
<dbReference type="SMART" id="SM00387">
    <property type="entry name" value="HATPase_c"/>
    <property type="match status" value="1"/>
</dbReference>
<reference evidence="10" key="1">
    <citation type="submission" date="2022-10" db="EMBL/GenBank/DDBJ databases">
        <authorList>
            <person name="Yu W.X."/>
        </authorList>
    </citation>
    <scope>NUCLEOTIDE SEQUENCE</scope>
    <source>
        <strain evidence="10">AAT</strain>
    </source>
</reference>
<protein>
    <recommendedName>
        <fullName evidence="2">histidine kinase</fullName>
        <ecNumber evidence="2">2.7.13.3</ecNumber>
    </recommendedName>
</protein>
<keyword evidence="4" id="KW-0808">Transferase</keyword>
<evidence type="ECO:0000256" key="6">
    <source>
        <dbReference type="SAM" id="Coils"/>
    </source>
</evidence>
<sequence>MICYEELLLALNRLDTIVVVTDAKGNIRYVNEAFEDKYGYSKEEAIGQNPRILKSDYHDPSFYKNLWDTVLSGITWEGIFLNKTKSGKLIWERAKISPIMVDEEIDGFIATKEDITYKKELEEQFHKEKFLLDELFDNAPVGAMLFKPIYNDGEFQDLMTIKANPIAANVFNKLGITGLTMRNFLEEYEQIYSKVDDLINSKQIFELKCPSLDKHLNLKTFPLGEGRFCMYIHDITKYKNTISALKESEQRYHSLVEDSPALIRRFNKDGAVSYINSYYADYYNKTPDKLLGKNIFKLFNVEDRNVFKENLQKLTPENPIVEYQQKITLPKDEIRWQKWIDRALFDSSGNIVEYQSVGMDFTRLKNIEIQLEEQKNKLNAIFDNGLIGITVLNSSGDILMANSKFTELIHYKEDITNLNYFDYVAKEQIEQSRENFKRLFEGKIKKINVQREIHRKDGSIFIADIFTAPISVKKGKVIEVVGLVIDITERYRIEQELKASEKKLKKLNNTKDKLFSVIAHDIRNPFNAILGFSTILDNNLNSLSTNEIKEFISRIVEASEETYKLLEDLLTWAKSQLGQLKAKPCEVSTENVIHECLGSLKSLTRNKNIKINISDTTTQCAYVDKEMIKFVIRNLLHNAIKFSHPNTTIEYSTKEIPNDKIAISIRDHGVGIKKEKLEILFNLEEFLTTNGTSHEKGTGLGLSLSKEMIELNNGEINVSSEVGKGSEFVITLPKCEEKRDKSKNSYLI</sequence>
<dbReference type="SUPFAM" id="SSF47384">
    <property type="entry name" value="Homodimeric domain of signal transducing histidine kinase"/>
    <property type="match status" value="1"/>
</dbReference>
<organism evidence="10 11">
    <name type="scientific">Plebeiibacterium sediminum</name>
    <dbReference type="NCBI Taxonomy" id="2992112"/>
    <lineage>
        <taxon>Bacteria</taxon>
        <taxon>Pseudomonadati</taxon>
        <taxon>Bacteroidota</taxon>
        <taxon>Bacteroidia</taxon>
        <taxon>Marinilabiliales</taxon>
        <taxon>Marinilabiliaceae</taxon>
        <taxon>Plebeiibacterium</taxon>
    </lineage>
</organism>
<keyword evidence="6" id="KW-0175">Coiled coil</keyword>
<dbReference type="InterPro" id="IPR004358">
    <property type="entry name" value="Sig_transdc_His_kin-like_C"/>
</dbReference>
<evidence type="ECO:0000313" key="11">
    <source>
        <dbReference type="Proteomes" id="UP001209229"/>
    </source>
</evidence>
<dbReference type="Gene3D" id="3.30.565.10">
    <property type="entry name" value="Histidine kinase-like ATPase, C-terminal domain"/>
    <property type="match status" value="1"/>
</dbReference>
<dbReference type="EC" id="2.7.13.3" evidence="2"/>
<dbReference type="FunFam" id="3.30.565.10:FF:000006">
    <property type="entry name" value="Sensor histidine kinase WalK"/>
    <property type="match status" value="1"/>
</dbReference>
<evidence type="ECO:0000256" key="4">
    <source>
        <dbReference type="ARBA" id="ARBA00022679"/>
    </source>
</evidence>
<dbReference type="PROSITE" id="PS50109">
    <property type="entry name" value="HIS_KIN"/>
    <property type="match status" value="1"/>
</dbReference>
<feature type="domain" description="PAC" evidence="9">
    <location>
        <begin position="74"/>
        <end position="127"/>
    </location>
</feature>
<dbReference type="Proteomes" id="UP001209229">
    <property type="component" value="Unassembled WGS sequence"/>
</dbReference>
<evidence type="ECO:0000256" key="1">
    <source>
        <dbReference type="ARBA" id="ARBA00000085"/>
    </source>
</evidence>
<dbReference type="InterPro" id="IPR003661">
    <property type="entry name" value="HisK_dim/P_dom"/>
</dbReference>
<dbReference type="NCBIfam" id="TIGR00229">
    <property type="entry name" value="sensory_box"/>
    <property type="match status" value="3"/>
</dbReference>
<name>A0AAE3M2U6_9BACT</name>
<evidence type="ECO:0000313" key="10">
    <source>
        <dbReference type="EMBL" id="MCW3786104.1"/>
    </source>
</evidence>
<dbReference type="PANTHER" id="PTHR43304:SF1">
    <property type="entry name" value="PAC DOMAIN-CONTAINING PROTEIN"/>
    <property type="match status" value="1"/>
</dbReference>
<feature type="coiled-coil region" evidence="6">
    <location>
        <begin position="490"/>
        <end position="517"/>
    </location>
</feature>
<dbReference type="SMART" id="SM00086">
    <property type="entry name" value="PAC"/>
    <property type="match status" value="3"/>
</dbReference>
<comment type="caution">
    <text evidence="10">The sequence shown here is derived from an EMBL/GenBank/DDBJ whole genome shotgun (WGS) entry which is preliminary data.</text>
</comment>
<dbReference type="SUPFAM" id="SSF55874">
    <property type="entry name" value="ATPase domain of HSP90 chaperone/DNA topoisomerase II/histidine kinase"/>
    <property type="match status" value="1"/>
</dbReference>
<dbReference type="InterPro" id="IPR036097">
    <property type="entry name" value="HisK_dim/P_sf"/>
</dbReference>
<evidence type="ECO:0000256" key="2">
    <source>
        <dbReference type="ARBA" id="ARBA00012438"/>
    </source>
</evidence>
<dbReference type="Pfam" id="PF08448">
    <property type="entry name" value="PAS_4"/>
    <property type="match status" value="1"/>
</dbReference>
<feature type="domain" description="PAS" evidence="8">
    <location>
        <begin position="3"/>
        <end position="49"/>
    </location>
</feature>
<feature type="domain" description="PAC" evidence="9">
    <location>
        <begin position="447"/>
        <end position="499"/>
    </location>
</feature>
<dbReference type="Pfam" id="PF00512">
    <property type="entry name" value="HisKA"/>
    <property type="match status" value="1"/>
</dbReference>
<dbReference type="PANTHER" id="PTHR43304">
    <property type="entry name" value="PHYTOCHROME-LIKE PROTEIN CPH1"/>
    <property type="match status" value="1"/>
</dbReference>